<protein>
    <submittedName>
        <fullName evidence="4">Zf-HC2 domain-containing protein</fullName>
    </submittedName>
</protein>
<dbReference type="OrthoDB" id="129419at2"/>
<keyword evidence="5" id="KW-1185">Reference proteome</keyword>
<dbReference type="InterPro" id="IPR027383">
    <property type="entry name" value="Znf_put"/>
</dbReference>
<comment type="caution">
    <text evidence="4">The sequence shown here is derived from an EMBL/GenBank/DDBJ whole genome shotgun (WGS) entry which is preliminary data.</text>
</comment>
<gene>
    <name evidence="4" type="ORF">E1218_20190</name>
</gene>
<dbReference type="Proteomes" id="UP000295172">
    <property type="component" value="Unassembled WGS sequence"/>
</dbReference>
<evidence type="ECO:0000256" key="2">
    <source>
        <dbReference type="ARBA" id="ARBA00023163"/>
    </source>
</evidence>
<evidence type="ECO:0000313" key="5">
    <source>
        <dbReference type="Proteomes" id="UP000295172"/>
    </source>
</evidence>
<keyword evidence="2" id="KW-0804">Transcription</keyword>
<name>A0A4R4WVW4_9ACTN</name>
<reference evidence="4 5" key="1">
    <citation type="submission" date="2019-02" db="EMBL/GenBank/DDBJ databases">
        <title>Draft genome sequences of novel Actinobacteria.</title>
        <authorList>
            <person name="Sahin N."/>
            <person name="Ay H."/>
            <person name="Saygin H."/>
        </authorList>
    </citation>
    <scope>NUCLEOTIDE SEQUENCE [LARGE SCALE GENOMIC DNA]</scope>
    <source>
        <strain evidence="4 5">16K104</strain>
    </source>
</reference>
<evidence type="ECO:0000256" key="1">
    <source>
        <dbReference type="ARBA" id="ARBA00023015"/>
    </source>
</evidence>
<dbReference type="InterPro" id="IPR041916">
    <property type="entry name" value="Anti_sigma_zinc_sf"/>
</dbReference>
<evidence type="ECO:0000313" key="4">
    <source>
        <dbReference type="EMBL" id="TDD21841.1"/>
    </source>
</evidence>
<keyword evidence="1" id="KW-0805">Transcription regulation</keyword>
<proteinExistence type="predicted"/>
<sequence>MSPLDCREFVEKVTSYLEGELSTAAEQDFVDHLALCDGCERYLEQMCLTTASLADLPADSISTDARSALLNAFRARRS</sequence>
<dbReference type="AlphaFoldDB" id="A0A4R4WVW4"/>
<organism evidence="4 5">
    <name type="scientific">Kribbella turkmenica</name>
    <dbReference type="NCBI Taxonomy" id="2530375"/>
    <lineage>
        <taxon>Bacteria</taxon>
        <taxon>Bacillati</taxon>
        <taxon>Actinomycetota</taxon>
        <taxon>Actinomycetes</taxon>
        <taxon>Propionibacteriales</taxon>
        <taxon>Kribbellaceae</taxon>
        <taxon>Kribbella</taxon>
    </lineage>
</organism>
<dbReference type="Gene3D" id="1.10.10.1320">
    <property type="entry name" value="Anti-sigma factor, zinc-finger domain"/>
    <property type="match status" value="1"/>
</dbReference>
<dbReference type="Pfam" id="PF13490">
    <property type="entry name" value="zf-HC2"/>
    <property type="match status" value="1"/>
</dbReference>
<feature type="domain" description="Putative zinc-finger" evidence="3">
    <location>
        <begin position="6"/>
        <end position="39"/>
    </location>
</feature>
<evidence type="ECO:0000259" key="3">
    <source>
        <dbReference type="Pfam" id="PF13490"/>
    </source>
</evidence>
<dbReference type="RefSeq" id="WP_132322429.1">
    <property type="nucleotide sequence ID" value="NZ_SMKR01000087.1"/>
</dbReference>
<dbReference type="EMBL" id="SMKR01000087">
    <property type="protein sequence ID" value="TDD21841.1"/>
    <property type="molecule type" value="Genomic_DNA"/>
</dbReference>
<accession>A0A4R4WVW4</accession>